<dbReference type="Proteomes" id="UP000015241">
    <property type="component" value="Unassembled WGS sequence"/>
</dbReference>
<keyword evidence="2" id="KW-1185">Reference proteome</keyword>
<reference evidence="1 2" key="1">
    <citation type="journal article" date="2012" name="Science">
        <title>The Paleozoic origin of enzymatic lignin decomposition reconstructed from 31 fungal genomes.</title>
        <authorList>
            <person name="Floudas D."/>
            <person name="Binder M."/>
            <person name="Riley R."/>
            <person name="Barry K."/>
            <person name="Blanchette R.A."/>
            <person name="Henrissat B."/>
            <person name="Martinez A.T."/>
            <person name="Otillar R."/>
            <person name="Spatafora J.W."/>
            <person name="Yadav J.S."/>
            <person name="Aerts A."/>
            <person name="Benoit I."/>
            <person name="Boyd A."/>
            <person name="Carlson A."/>
            <person name="Copeland A."/>
            <person name="Coutinho P.M."/>
            <person name="de Vries R.P."/>
            <person name="Ferreira P."/>
            <person name="Findley K."/>
            <person name="Foster B."/>
            <person name="Gaskell J."/>
            <person name="Glotzer D."/>
            <person name="Gorecki P."/>
            <person name="Heitman J."/>
            <person name="Hesse C."/>
            <person name="Hori C."/>
            <person name="Igarashi K."/>
            <person name="Jurgens J.A."/>
            <person name="Kallen N."/>
            <person name="Kersten P."/>
            <person name="Kohler A."/>
            <person name="Kuees U."/>
            <person name="Kumar T.K.A."/>
            <person name="Kuo A."/>
            <person name="LaButti K."/>
            <person name="Larrondo L.F."/>
            <person name="Lindquist E."/>
            <person name="Ling A."/>
            <person name="Lombard V."/>
            <person name="Lucas S."/>
            <person name="Lundell T."/>
            <person name="Martin R."/>
            <person name="McLaughlin D.J."/>
            <person name="Morgenstern I."/>
            <person name="Morin E."/>
            <person name="Murat C."/>
            <person name="Nagy L.G."/>
            <person name="Nolan M."/>
            <person name="Ohm R.A."/>
            <person name="Patyshakuliyeva A."/>
            <person name="Rokas A."/>
            <person name="Ruiz-Duenas F.J."/>
            <person name="Sabat G."/>
            <person name="Salamov A."/>
            <person name="Samejima M."/>
            <person name="Schmutz J."/>
            <person name="Slot J.C."/>
            <person name="St John F."/>
            <person name="Stenlid J."/>
            <person name="Sun H."/>
            <person name="Sun S."/>
            <person name="Syed K."/>
            <person name="Tsang A."/>
            <person name="Wiebenga A."/>
            <person name="Young D."/>
            <person name="Pisabarro A."/>
            <person name="Eastwood D.C."/>
            <person name="Martin F."/>
            <person name="Cullen D."/>
            <person name="Grigoriev I.V."/>
            <person name="Hibbett D.S."/>
        </authorList>
    </citation>
    <scope>NUCLEOTIDE SEQUENCE</scope>
    <source>
        <strain evidence="2">FP-58527</strain>
    </source>
</reference>
<organism evidence="1 2">
    <name type="scientific">Fomitopsis schrenkii</name>
    <name type="common">Brown rot fungus</name>
    <dbReference type="NCBI Taxonomy" id="2126942"/>
    <lineage>
        <taxon>Eukaryota</taxon>
        <taxon>Fungi</taxon>
        <taxon>Dikarya</taxon>
        <taxon>Basidiomycota</taxon>
        <taxon>Agaricomycotina</taxon>
        <taxon>Agaricomycetes</taxon>
        <taxon>Polyporales</taxon>
        <taxon>Fomitopsis</taxon>
    </lineage>
</organism>
<proteinExistence type="predicted"/>
<dbReference type="HOGENOM" id="CLU_2015325_0_0_1"/>
<dbReference type="InParanoid" id="S8FLY7"/>
<dbReference type="EMBL" id="KE504158">
    <property type="protein sequence ID" value="EPS99309.1"/>
    <property type="molecule type" value="Genomic_DNA"/>
</dbReference>
<gene>
    <name evidence="1" type="ORF">FOMPIDRAFT_1017209</name>
</gene>
<evidence type="ECO:0000313" key="1">
    <source>
        <dbReference type="EMBL" id="EPS99309.1"/>
    </source>
</evidence>
<dbReference type="AlphaFoldDB" id="S8FLY7"/>
<accession>S8FLY7</accession>
<sequence length="123" mass="13767">MIDFFDIAAPIPETTTADGTDKVFADYDYGNGNAGGVFTLLGHNKRNHWPTSFLLWRVEDGVARVSLGAKMADVTVKDDVEVRRPVRALPSCPRLDSRQYYSTFDESHDEYIFLHGLTGEHSS</sequence>
<protein>
    <submittedName>
        <fullName evidence="1">Uncharacterized protein</fullName>
    </submittedName>
</protein>
<name>S8FLY7_FOMSC</name>
<evidence type="ECO:0000313" key="2">
    <source>
        <dbReference type="Proteomes" id="UP000015241"/>
    </source>
</evidence>